<dbReference type="Proteomes" id="UP000234681">
    <property type="component" value="Chromosome 1"/>
</dbReference>
<accession>A6JV06</accession>
<sequence length="25" mass="2871">MPMVLSVLLAYSHHSVLLHHRDVCL</sequence>
<dbReference type="EMBL" id="CH474002">
    <property type="protein sequence ID" value="EDL87623.1"/>
    <property type="molecule type" value="Genomic_DNA"/>
</dbReference>
<evidence type="ECO:0000313" key="2">
    <source>
        <dbReference type="Proteomes" id="UP000234681"/>
    </source>
</evidence>
<organism evidence="1 2">
    <name type="scientific">Rattus norvegicus</name>
    <name type="common">Rat</name>
    <dbReference type="NCBI Taxonomy" id="10116"/>
    <lineage>
        <taxon>Eukaryota</taxon>
        <taxon>Metazoa</taxon>
        <taxon>Chordata</taxon>
        <taxon>Craniata</taxon>
        <taxon>Vertebrata</taxon>
        <taxon>Euteleostomi</taxon>
        <taxon>Mammalia</taxon>
        <taxon>Eutheria</taxon>
        <taxon>Euarchontoglires</taxon>
        <taxon>Glires</taxon>
        <taxon>Rodentia</taxon>
        <taxon>Myomorpha</taxon>
        <taxon>Muroidea</taxon>
        <taxon>Muridae</taxon>
        <taxon>Murinae</taxon>
        <taxon>Rattus</taxon>
    </lineage>
</organism>
<proteinExistence type="predicted"/>
<name>A6JV06_RAT</name>
<evidence type="ECO:0000313" key="1">
    <source>
        <dbReference type="EMBL" id="EDL87623.1"/>
    </source>
</evidence>
<gene>
    <name evidence="1" type="ORF">rCG_42016</name>
</gene>
<protein>
    <submittedName>
        <fullName evidence="1">RCG42016</fullName>
    </submittedName>
</protein>
<dbReference type="AlphaFoldDB" id="A6JV06"/>
<reference evidence="1 2" key="1">
    <citation type="submission" date="2005-09" db="EMBL/GenBank/DDBJ databases">
        <authorList>
            <person name="Mural R.J."/>
            <person name="Li P.W."/>
            <person name="Adams M.D."/>
            <person name="Amanatides P.G."/>
            <person name="Baden-Tillson H."/>
            <person name="Barnstead M."/>
            <person name="Chin S.H."/>
            <person name="Dew I."/>
            <person name="Evans C.A."/>
            <person name="Ferriera S."/>
            <person name="Flanigan M."/>
            <person name="Fosler C."/>
            <person name="Glodek A."/>
            <person name="Gu Z."/>
            <person name="Holt R.A."/>
            <person name="Jennings D."/>
            <person name="Kraft C.L."/>
            <person name="Lu F."/>
            <person name="Nguyen T."/>
            <person name="Nusskern D.R."/>
            <person name="Pfannkoch C.M."/>
            <person name="Sitter C."/>
            <person name="Sutton G.G."/>
            <person name="Venter J.C."/>
            <person name="Wang Z."/>
            <person name="Woodage T."/>
            <person name="Zheng X.H."/>
            <person name="Zhong F."/>
        </authorList>
    </citation>
    <scope>NUCLEOTIDE SEQUENCE [LARGE SCALE GENOMIC DNA]</scope>
    <source>
        <strain>BN</strain>
        <strain evidence="2">Sprague-Dawley</strain>
    </source>
</reference>